<dbReference type="InterPro" id="IPR000086">
    <property type="entry name" value="NUDIX_hydrolase_dom"/>
</dbReference>
<dbReference type="CDD" id="cd04661">
    <property type="entry name" value="NUDIX_MRP_L46"/>
    <property type="match status" value="1"/>
</dbReference>
<evidence type="ECO:0000256" key="2">
    <source>
        <dbReference type="ARBA" id="ARBA00009070"/>
    </source>
</evidence>
<evidence type="ECO:0000313" key="10">
    <source>
        <dbReference type="EMBL" id="KAK3919662.1"/>
    </source>
</evidence>
<protein>
    <recommendedName>
        <fullName evidence="7">Large ribosomal subunit protein mL46</fullName>
    </recommendedName>
    <alternativeName>
        <fullName evidence="8">39S ribosomal protein L46, mitochondrial</fullName>
    </alternativeName>
</protein>
<name>A0AAE1HE96_9NEOP</name>
<keyword evidence="11" id="KW-1185">Reference proteome</keyword>
<keyword evidence="5" id="KW-0496">Mitochondrion</keyword>
<evidence type="ECO:0000256" key="6">
    <source>
        <dbReference type="ARBA" id="ARBA00023274"/>
    </source>
</evidence>
<proteinExistence type="inferred from homology"/>
<evidence type="ECO:0000256" key="8">
    <source>
        <dbReference type="ARBA" id="ARBA00035534"/>
    </source>
</evidence>
<dbReference type="InterPro" id="IPR040008">
    <property type="entry name" value="Ribosomal_mL46"/>
</dbReference>
<evidence type="ECO:0000313" key="11">
    <source>
        <dbReference type="Proteomes" id="UP001219518"/>
    </source>
</evidence>
<dbReference type="EMBL" id="JAHWGI010000980">
    <property type="protein sequence ID" value="KAK3919662.1"/>
    <property type="molecule type" value="Genomic_DNA"/>
</dbReference>
<comment type="caution">
    <text evidence="10">The sequence shown here is derived from an EMBL/GenBank/DDBJ whole genome shotgun (WGS) entry which is preliminary data.</text>
</comment>
<evidence type="ECO:0000256" key="7">
    <source>
        <dbReference type="ARBA" id="ARBA00035190"/>
    </source>
</evidence>
<dbReference type="InterPro" id="IPR021757">
    <property type="entry name" value="Ribosomal_mL46_N"/>
</dbReference>
<dbReference type="Proteomes" id="UP001219518">
    <property type="component" value="Unassembled WGS sequence"/>
</dbReference>
<keyword evidence="4 10" id="KW-0689">Ribosomal protein</keyword>
<keyword evidence="3" id="KW-0809">Transit peptide</keyword>
<organism evidence="10 11">
    <name type="scientific">Frankliniella fusca</name>
    <dbReference type="NCBI Taxonomy" id="407009"/>
    <lineage>
        <taxon>Eukaryota</taxon>
        <taxon>Metazoa</taxon>
        <taxon>Ecdysozoa</taxon>
        <taxon>Arthropoda</taxon>
        <taxon>Hexapoda</taxon>
        <taxon>Insecta</taxon>
        <taxon>Pterygota</taxon>
        <taxon>Neoptera</taxon>
        <taxon>Paraneoptera</taxon>
        <taxon>Thysanoptera</taxon>
        <taxon>Terebrantia</taxon>
        <taxon>Thripoidea</taxon>
        <taxon>Thripidae</taxon>
        <taxon>Frankliniella</taxon>
    </lineage>
</organism>
<dbReference type="Gene3D" id="3.90.79.10">
    <property type="entry name" value="Nucleoside Triphosphate Pyrophosphohydrolase"/>
    <property type="match status" value="1"/>
</dbReference>
<gene>
    <name evidence="10" type="ORF">KUF71_008789</name>
</gene>
<dbReference type="GO" id="GO:0005762">
    <property type="term" value="C:mitochondrial large ribosomal subunit"/>
    <property type="evidence" value="ECO:0007669"/>
    <property type="project" value="TreeGrafter"/>
</dbReference>
<evidence type="ECO:0000256" key="4">
    <source>
        <dbReference type="ARBA" id="ARBA00022980"/>
    </source>
</evidence>
<dbReference type="SUPFAM" id="SSF55811">
    <property type="entry name" value="Nudix"/>
    <property type="match status" value="1"/>
</dbReference>
<evidence type="ECO:0000256" key="3">
    <source>
        <dbReference type="ARBA" id="ARBA00022946"/>
    </source>
</evidence>
<dbReference type="FunFam" id="3.90.79.10:FF:000018">
    <property type="entry name" value="39S ribosomal protein L46, mitochondrial"/>
    <property type="match status" value="1"/>
</dbReference>
<dbReference type="PANTHER" id="PTHR13124">
    <property type="entry name" value="39S RIBOSOMAL PROTEIN L46, MITOCHONDRIAL PRECURSOR-RELATED"/>
    <property type="match status" value="1"/>
</dbReference>
<evidence type="ECO:0000259" key="9">
    <source>
        <dbReference type="PROSITE" id="PS51462"/>
    </source>
</evidence>
<dbReference type="Pfam" id="PF11788">
    <property type="entry name" value="MRP-L46"/>
    <property type="match status" value="1"/>
</dbReference>
<dbReference type="PROSITE" id="PS51462">
    <property type="entry name" value="NUDIX"/>
    <property type="match status" value="1"/>
</dbReference>
<comment type="subcellular location">
    <subcellularLocation>
        <location evidence="1">Mitochondrion</location>
    </subcellularLocation>
</comment>
<accession>A0AAE1HE96</accession>
<dbReference type="AlphaFoldDB" id="A0AAE1HE96"/>
<dbReference type="GO" id="GO:0003735">
    <property type="term" value="F:structural constituent of ribosome"/>
    <property type="evidence" value="ECO:0007669"/>
    <property type="project" value="InterPro"/>
</dbReference>
<dbReference type="PANTHER" id="PTHR13124:SF12">
    <property type="entry name" value="LARGE RIBOSOMAL SUBUNIT PROTEIN ML46"/>
    <property type="match status" value="1"/>
</dbReference>
<sequence>MLRRVSSKVYNLHSRPKSTSAAAREKWNLVSSVCLQRKPVLMKEMTEFEKQVQNLLHQIEEEKSWKNDWELAAEKDLQEMEQIKGGDATKVGRKLRRDWEDEWKAELKAFKVQPCITKADQKNDIKSWDRLLDSTLFLVIQQTESGNRWVLPHGQHAEGETMRETAERVLKESCGELLSAKFYSNAPCGFFKYKYPKAIREKLGIEGDKVFFYKAYLTGGELKPSSILKDFKWIPRKDLKTTLPPEYCRSVEMFLIDED</sequence>
<reference evidence="10" key="2">
    <citation type="journal article" date="2023" name="BMC Genomics">
        <title>Pest status, molecular evolution, and epigenetic factors derived from the genome assembly of Frankliniella fusca, a thysanopteran phytovirus vector.</title>
        <authorList>
            <person name="Catto M.A."/>
            <person name="Labadie P.E."/>
            <person name="Jacobson A.L."/>
            <person name="Kennedy G.G."/>
            <person name="Srinivasan R."/>
            <person name="Hunt B.G."/>
        </authorList>
    </citation>
    <scope>NUCLEOTIDE SEQUENCE</scope>
    <source>
        <strain evidence="10">PL_HMW_Pooled</strain>
    </source>
</reference>
<evidence type="ECO:0000256" key="1">
    <source>
        <dbReference type="ARBA" id="ARBA00004173"/>
    </source>
</evidence>
<comment type="similarity">
    <text evidence="2">Belongs to the mitochondrion-specific ribosomal protein mL46 family.</text>
</comment>
<dbReference type="InterPro" id="IPR033650">
    <property type="entry name" value="Ribosomal_mL46_NUDIX"/>
</dbReference>
<evidence type="ECO:0000256" key="5">
    <source>
        <dbReference type="ARBA" id="ARBA00023128"/>
    </source>
</evidence>
<feature type="domain" description="Nudix hydrolase" evidence="9">
    <location>
        <begin position="118"/>
        <end position="257"/>
    </location>
</feature>
<dbReference type="InterPro" id="IPR015797">
    <property type="entry name" value="NUDIX_hydrolase-like_dom_sf"/>
</dbReference>
<keyword evidence="6" id="KW-0687">Ribonucleoprotein</keyword>
<reference evidence="10" key="1">
    <citation type="submission" date="2021-07" db="EMBL/GenBank/DDBJ databases">
        <authorList>
            <person name="Catto M.A."/>
            <person name="Jacobson A."/>
            <person name="Kennedy G."/>
            <person name="Labadie P."/>
            <person name="Hunt B.G."/>
            <person name="Srinivasan R."/>
        </authorList>
    </citation>
    <scope>NUCLEOTIDE SEQUENCE</scope>
    <source>
        <strain evidence="10">PL_HMW_Pooled</strain>
        <tissue evidence="10">Head</tissue>
    </source>
</reference>
<dbReference type="GO" id="GO:0005743">
    <property type="term" value="C:mitochondrial inner membrane"/>
    <property type="evidence" value="ECO:0007669"/>
    <property type="project" value="UniProtKB-ARBA"/>
</dbReference>